<sequence length="220" mass="25195">MIRLHHVPFSRSFRVLWFLEELGLEVEIVRYSIRDGSMRAPELLAISPAGRVPGIEIDDLSMFESGAILEYLAETHTEAGFDCPPGHPERHRYLELLHFAETMGALIENLNMQHLFLYNPKDASPVVIKILTARLRGTLKALEGMLREEGYLLEKGFTAADAMMGFNLFAAPYYVKLDPFPKLRAYRARLEARPAYQRAREKDGEQDFYEKDFYPVPEGA</sequence>
<dbReference type="Gene3D" id="1.20.1050.10">
    <property type="match status" value="1"/>
</dbReference>
<organism evidence="4 5">
    <name type="scientific">Meinhardsimonia xiamenensis</name>
    <dbReference type="NCBI Taxonomy" id="990712"/>
    <lineage>
        <taxon>Bacteria</taxon>
        <taxon>Pseudomonadati</taxon>
        <taxon>Pseudomonadota</taxon>
        <taxon>Alphaproteobacteria</taxon>
        <taxon>Rhodobacterales</taxon>
        <taxon>Paracoccaceae</taxon>
        <taxon>Meinhardsimonia</taxon>
    </lineage>
</organism>
<dbReference type="InterPro" id="IPR010987">
    <property type="entry name" value="Glutathione-S-Trfase_C-like"/>
</dbReference>
<dbReference type="SFLD" id="SFLDG01150">
    <property type="entry name" value="Main.1:_Beta-like"/>
    <property type="match status" value="1"/>
</dbReference>
<feature type="domain" description="GST C-terminal" evidence="3">
    <location>
        <begin position="86"/>
        <end position="213"/>
    </location>
</feature>
<proteinExistence type="inferred from homology"/>
<keyword evidence="5" id="KW-1185">Reference proteome</keyword>
<dbReference type="AlphaFoldDB" id="A0A1G9FN99"/>
<dbReference type="InterPro" id="IPR004045">
    <property type="entry name" value="Glutathione_S-Trfase_N"/>
</dbReference>
<dbReference type="OrthoDB" id="5740960at2"/>
<dbReference type="GO" id="GO:0016740">
    <property type="term" value="F:transferase activity"/>
    <property type="evidence" value="ECO:0007669"/>
    <property type="project" value="UniProtKB-KW"/>
</dbReference>
<evidence type="ECO:0000313" key="5">
    <source>
        <dbReference type="Proteomes" id="UP000199328"/>
    </source>
</evidence>
<dbReference type="RefSeq" id="WP_092500850.1">
    <property type="nucleotide sequence ID" value="NZ_FNFV01000005.1"/>
</dbReference>
<dbReference type="InterPro" id="IPR004046">
    <property type="entry name" value="GST_C"/>
</dbReference>
<dbReference type="InterPro" id="IPR040079">
    <property type="entry name" value="Glutathione_S-Trfase"/>
</dbReference>
<evidence type="ECO:0000259" key="2">
    <source>
        <dbReference type="PROSITE" id="PS50404"/>
    </source>
</evidence>
<protein>
    <submittedName>
        <fullName evidence="4">Glutathione S-transferase</fullName>
    </submittedName>
</protein>
<dbReference type="Proteomes" id="UP000199328">
    <property type="component" value="Unassembled WGS sequence"/>
</dbReference>
<dbReference type="PANTHER" id="PTHR44051:SF8">
    <property type="entry name" value="GLUTATHIONE S-TRANSFERASE GSTA"/>
    <property type="match status" value="1"/>
</dbReference>
<dbReference type="Pfam" id="PF02798">
    <property type="entry name" value="GST_N"/>
    <property type="match status" value="1"/>
</dbReference>
<dbReference type="CDD" id="cd03046">
    <property type="entry name" value="GST_N_GTT1_like"/>
    <property type="match status" value="1"/>
</dbReference>
<dbReference type="STRING" id="990712.SAMN05216257_105276"/>
<dbReference type="SFLD" id="SFLDS00019">
    <property type="entry name" value="Glutathione_Transferase_(cytos"/>
    <property type="match status" value="1"/>
</dbReference>
<dbReference type="PROSITE" id="PS50404">
    <property type="entry name" value="GST_NTER"/>
    <property type="match status" value="1"/>
</dbReference>
<dbReference type="InterPro" id="IPR036249">
    <property type="entry name" value="Thioredoxin-like_sf"/>
</dbReference>
<dbReference type="EMBL" id="FNFV01000005">
    <property type="protein sequence ID" value="SDK89846.1"/>
    <property type="molecule type" value="Genomic_DNA"/>
</dbReference>
<dbReference type="Pfam" id="PF00043">
    <property type="entry name" value="GST_C"/>
    <property type="match status" value="1"/>
</dbReference>
<dbReference type="Gene3D" id="3.40.30.10">
    <property type="entry name" value="Glutaredoxin"/>
    <property type="match status" value="1"/>
</dbReference>
<dbReference type="InterPro" id="IPR036282">
    <property type="entry name" value="Glutathione-S-Trfase_C_sf"/>
</dbReference>
<gene>
    <name evidence="4" type="ORF">SAMN05216257_105276</name>
</gene>
<comment type="similarity">
    <text evidence="1">Belongs to the GST superfamily.</text>
</comment>
<dbReference type="SUPFAM" id="SSF47616">
    <property type="entry name" value="GST C-terminal domain-like"/>
    <property type="match status" value="1"/>
</dbReference>
<name>A0A1G9FN99_9RHOB</name>
<dbReference type="SFLD" id="SFLDG00358">
    <property type="entry name" value="Main_(cytGST)"/>
    <property type="match status" value="1"/>
</dbReference>
<reference evidence="5" key="1">
    <citation type="submission" date="2016-10" db="EMBL/GenBank/DDBJ databases">
        <authorList>
            <person name="Varghese N."/>
            <person name="Submissions S."/>
        </authorList>
    </citation>
    <scope>NUCLEOTIDE SEQUENCE [LARGE SCALE GENOMIC DNA]</scope>
    <source>
        <strain evidence="5">CGMCC 1.10789</strain>
    </source>
</reference>
<evidence type="ECO:0000313" key="4">
    <source>
        <dbReference type="EMBL" id="SDK89846.1"/>
    </source>
</evidence>
<evidence type="ECO:0000256" key="1">
    <source>
        <dbReference type="RuleBase" id="RU003494"/>
    </source>
</evidence>
<dbReference type="PROSITE" id="PS50405">
    <property type="entry name" value="GST_CTER"/>
    <property type="match status" value="1"/>
</dbReference>
<dbReference type="SUPFAM" id="SSF52833">
    <property type="entry name" value="Thioredoxin-like"/>
    <property type="match status" value="1"/>
</dbReference>
<keyword evidence="4" id="KW-0808">Transferase</keyword>
<accession>A0A1G9FN99</accession>
<feature type="domain" description="GST N-terminal" evidence="2">
    <location>
        <begin position="1"/>
        <end position="80"/>
    </location>
</feature>
<dbReference type="PANTHER" id="PTHR44051">
    <property type="entry name" value="GLUTATHIONE S-TRANSFERASE-RELATED"/>
    <property type="match status" value="1"/>
</dbReference>
<evidence type="ECO:0000259" key="3">
    <source>
        <dbReference type="PROSITE" id="PS50405"/>
    </source>
</evidence>